<evidence type="ECO:0000313" key="2">
    <source>
        <dbReference type="EMBL" id="WUQ10872.1"/>
    </source>
</evidence>
<keyword evidence="3" id="KW-1185">Reference proteome</keyword>
<proteinExistence type="predicted"/>
<dbReference type="Proteomes" id="UP001432039">
    <property type="component" value="Chromosome"/>
</dbReference>
<dbReference type="RefSeq" id="WP_328960396.1">
    <property type="nucleotide sequence ID" value="NZ_CP108090.1"/>
</dbReference>
<accession>A0ABZ1T7K4</accession>
<organism evidence="2 3">
    <name type="scientific">Streptomyces virginiae</name>
    <name type="common">Streptomyces cinnamonensis</name>
    <dbReference type="NCBI Taxonomy" id="1961"/>
    <lineage>
        <taxon>Bacteria</taxon>
        <taxon>Bacillati</taxon>
        <taxon>Actinomycetota</taxon>
        <taxon>Actinomycetes</taxon>
        <taxon>Kitasatosporales</taxon>
        <taxon>Streptomycetaceae</taxon>
        <taxon>Streptomyces</taxon>
    </lineage>
</organism>
<name>A0ABZ1T7K4_STRVG</name>
<reference evidence="2" key="1">
    <citation type="submission" date="2022-10" db="EMBL/GenBank/DDBJ databases">
        <title>The complete genomes of actinobacterial strains from the NBC collection.</title>
        <authorList>
            <person name="Joergensen T.S."/>
            <person name="Alvarez Arevalo M."/>
            <person name="Sterndorff E.B."/>
            <person name="Faurdal D."/>
            <person name="Vuksanovic O."/>
            <person name="Mourched A.-S."/>
            <person name="Charusanti P."/>
            <person name="Shaw S."/>
            <person name="Blin K."/>
            <person name="Weber T."/>
        </authorList>
    </citation>
    <scope>NUCLEOTIDE SEQUENCE</scope>
    <source>
        <strain evidence="2">NBC_00248</strain>
    </source>
</reference>
<gene>
    <name evidence="2" type="ORF">OG517_05200</name>
</gene>
<evidence type="ECO:0000313" key="3">
    <source>
        <dbReference type="Proteomes" id="UP001432039"/>
    </source>
</evidence>
<evidence type="ECO:0000256" key="1">
    <source>
        <dbReference type="SAM" id="MobiDB-lite"/>
    </source>
</evidence>
<feature type="region of interest" description="Disordered" evidence="1">
    <location>
        <begin position="1"/>
        <end position="77"/>
    </location>
</feature>
<feature type="compositionally biased region" description="Basic and acidic residues" evidence="1">
    <location>
        <begin position="13"/>
        <end position="22"/>
    </location>
</feature>
<protein>
    <submittedName>
        <fullName evidence="2">Uncharacterized protein</fullName>
    </submittedName>
</protein>
<feature type="compositionally biased region" description="Basic and acidic residues" evidence="1">
    <location>
        <begin position="39"/>
        <end position="59"/>
    </location>
</feature>
<dbReference type="EMBL" id="CP108090">
    <property type="protein sequence ID" value="WUQ10872.1"/>
    <property type="molecule type" value="Genomic_DNA"/>
</dbReference>
<sequence>MEDQGGAGGAPLHHHDHDEQRRRGTPPTAPGPKASPKASAKDEPTVRAADTDEASRLDRPGTGGEPARERRRPGREH</sequence>